<dbReference type="Pfam" id="PF00691">
    <property type="entry name" value="OmpA"/>
    <property type="match status" value="1"/>
</dbReference>
<sequence length="236" mass="24138">MTPLDFVRSQGPSQGPSRGPLHGVWVAALATAVALGGCANMSEEQKSGTAKGAMIGAAAGAVLGAVTDGGKGAVRGAAIGAGAGALGGYVWSNRMEQQKREMEQATAGTGVAVTQTADNRLKLEIPSDISFDVGRADIKPNFRAVLDTFAAGLNRNPAARVTIVGHTDSTGSDAINNPLSVQRAAAVRDYLTTRGVAVGRIAIDGRGSREPVASNDTAEGRARNRRVEIFVAEQAS</sequence>
<name>A0A554XM69_9BURK</name>
<dbReference type="EMBL" id="VJOO01000012">
    <property type="protein sequence ID" value="TSE36925.1"/>
    <property type="molecule type" value="Genomic_DNA"/>
</dbReference>
<dbReference type="OrthoDB" id="9782229at2"/>
<keyword evidence="3" id="KW-0998">Cell outer membrane</keyword>
<dbReference type="PRINTS" id="PR01023">
    <property type="entry name" value="NAFLGMOTY"/>
</dbReference>
<comment type="caution">
    <text evidence="6">The sequence shown here is derived from an EMBL/GenBank/DDBJ whole genome shotgun (WGS) entry which is preliminary data.</text>
</comment>
<feature type="domain" description="OmpA-like" evidence="5">
    <location>
        <begin position="118"/>
        <end position="235"/>
    </location>
</feature>
<evidence type="ECO:0000256" key="4">
    <source>
        <dbReference type="PROSITE-ProRule" id="PRU00473"/>
    </source>
</evidence>
<organism evidence="6 7">
    <name type="scientific">Tepidimonas fonticaldi</name>
    <dbReference type="NCBI Taxonomy" id="1101373"/>
    <lineage>
        <taxon>Bacteria</taxon>
        <taxon>Pseudomonadati</taxon>
        <taxon>Pseudomonadota</taxon>
        <taxon>Betaproteobacteria</taxon>
        <taxon>Burkholderiales</taxon>
        <taxon>Tepidimonas</taxon>
    </lineage>
</organism>
<evidence type="ECO:0000256" key="3">
    <source>
        <dbReference type="ARBA" id="ARBA00023237"/>
    </source>
</evidence>
<dbReference type="PROSITE" id="PS51123">
    <property type="entry name" value="OMPA_2"/>
    <property type="match status" value="1"/>
</dbReference>
<evidence type="ECO:0000259" key="5">
    <source>
        <dbReference type="PROSITE" id="PS51123"/>
    </source>
</evidence>
<reference evidence="6 7" key="1">
    <citation type="submission" date="2019-07" db="EMBL/GenBank/DDBJ databases">
        <title>Tepidimonas fonticaldi AT-A2 draft genome.</title>
        <authorList>
            <person name="Da Costa M.S."/>
            <person name="Froufe H.J.C."/>
            <person name="Egas C."/>
            <person name="Albuquerque L."/>
        </authorList>
    </citation>
    <scope>NUCLEOTIDE SEQUENCE [LARGE SCALE GENOMIC DNA]</scope>
    <source>
        <strain evidence="6 7">AT-A2</strain>
    </source>
</reference>
<comment type="subcellular location">
    <subcellularLocation>
        <location evidence="1">Cell outer membrane</location>
    </subcellularLocation>
</comment>
<evidence type="ECO:0000256" key="1">
    <source>
        <dbReference type="ARBA" id="ARBA00004442"/>
    </source>
</evidence>
<dbReference type="PANTHER" id="PTHR30329">
    <property type="entry name" value="STATOR ELEMENT OF FLAGELLAR MOTOR COMPLEX"/>
    <property type="match status" value="1"/>
</dbReference>
<accession>A0A554XM69</accession>
<dbReference type="SUPFAM" id="SSF103088">
    <property type="entry name" value="OmpA-like"/>
    <property type="match status" value="1"/>
</dbReference>
<dbReference type="AlphaFoldDB" id="A0A554XM69"/>
<keyword evidence="2 4" id="KW-0472">Membrane</keyword>
<evidence type="ECO:0000313" key="7">
    <source>
        <dbReference type="Proteomes" id="UP000316388"/>
    </source>
</evidence>
<keyword evidence="6" id="KW-0449">Lipoprotein</keyword>
<gene>
    <name evidence="6" type="primary">yiaD</name>
    <name evidence="6" type="ORF">Tfont_01494</name>
</gene>
<dbReference type="GO" id="GO:0009279">
    <property type="term" value="C:cell outer membrane"/>
    <property type="evidence" value="ECO:0007669"/>
    <property type="project" value="UniProtKB-SubCell"/>
</dbReference>
<dbReference type="InterPro" id="IPR006665">
    <property type="entry name" value="OmpA-like"/>
</dbReference>
<dbReference type="CDD" id="cd07185">
    <property type="entry name" value="OmpA_C-like"/>
    <property type="match status" value="1"/>
</dbReference>
<dbReference type="Gene3D" id="3.30.1330.60">
    <property type="entry name" value="OmpA-like domain"/>
    <property type="match status" value="1"/>
</dbReference>
<dbReference type="PRINTS" id="PR01021">
    <property type="entry name" value="OMPADOMAIN"/>
</dbReference>
<evidence type="ECO:0000313" key="6">
    <source>
        <dbReference type="EMBL" id="TSE36925.1"/>
    </source>
</evidence>
<dbReference type="InterPro" id="IPR006664">
    <property type="entry name" value="OMP_bac"/>
</dbReference>
<dbReference type="Proteomes" id="UP000316388">
    <property type="component" value="Unassembled WGS sequence"/>
</dbReference>
<proteinExistence type="predicted"/>
<dbReference type="InterPro" id="IPR050330">
    <property type="entry name" value="Bact_OuterMem_StrucFunc"/>
</dbReference>
<dbReference type="Pfam" id="PF13441">
    <property type="entry name" value="Gly-zipper_YMGG"/>
    <property type="match status" value="1"/>
</dbReference>
<dbReference type="PANTHER" id="PTHR30329:SF21">
    <property type="entry name" value="LIPOPROTEIN YIAD-RELATED"/>
    <property type="match status" value="1"/>
</dbReference>
<evidence type="ECO:0000256" key="2">
    <source>
        <dbReference type="ARBA" id="ARBA00023136"/>
    </source>
</evidence>
<dbReference type="InterPro" id="IPR036737">
    <property type="entry name" value="OmpA-like_sf"/>
</dbReference>
<protein>
    <submittedName>
        <fullName evidence="6">Putative lipoprotein YiaD</fullName>
    </submittedName>
</protein>
<dbReference type="InterPro" id="IPR027367">
    <property type="entry name" value="Gly-zipper_YMGG"/>
</dbReference>